<dbReference type="Pfam" id="PF13671">
    <property type="entry name" value="AAA_33"/>
    <property type="match status" value="1"/>
</dbReference>
<comment type="caution">
    <text evidence="10">The sequence shown here is derived from an EMBL/GenBank/DDBJ whole genome shotgun (WGS) entry which is preliminary data.</text>
</comment>
<keyword evidence="5 9" id="KW-0547">Nucleotide-binding</keyword>
<keyword evidence="6 9" id="KW-0418">Kinase</keyword>
<comment type="catalytic activity">
    <reaction evidence="8 9">
        <text>D-gluconate + ATP = 6-phospho-D-gluconate + ADP + H(+)</text>
        <dbReference type="Rhea" id="RHEA:19433"/>
        <dbReference type="ChEBI" id="CHEBI:15378"/>
        <dbReference type="ChEBI" id="CHEBI:18391"/>
        <dbReference type="ChEBI" id="CHEBI:30616"/>
        <dbReference type="ChEBI" id="CHEBI:58759"/>
        <dbReference type="ChEBI" id="CHEBI:456216"/>
        <dbReference type="EC" id="2.7.1.12"/>
    </reaction>
</comment>
<organism evidence="10 11">
    <name type="scientific">Oceaniradius stylonematis</name>
    <dbReference type="NCBI Taxonomy" id="2184161"/>
    <lineage>
        <taxon>Bacteria</taxon>
        <taxon>Pseudomonadati</taxon>
        <taxon>Pseudomonadota</taxon>
        <taxon>Alphaproteobacteria</taxon>
        <taxon>Hyphomicrobiales</taxon>
        <taxon>Ahrensiaceae</taxon>
        <taxon>Oceaniradius</taxon>
    </lineage>
</organism>
<evidence type="ECO:0000256" key="9">
    <source>
        <dbReference type="RuleBase" id="RU363066"/>
    </source>
</evidence>
<dbReference type="GO" id="GO:0005975">
    <property type="term" value="P:carbohydrate metabolic process"/>
    <property type="evidence" value="ECO:0007669"/>
    <property type="project" value="InterPro"/>
</dbReference>
<dbReference type="CDD" id="cd02021">
    <property type="entry name" value="GntK"/>
    <property type="match status" value="1"/>
</dbReference>
<evidence type="ECO:0000313" key="11">
    <source>
        <dbReference type="Proteomes" id="UP000246132"/>
    </source>
</evidence>
<dbReference type="PANTHER" id="PTHR43442:SF3">
    <property type="entry name" value="GLUCONOKINASE-RELATED"/>
    <property type="match status" value="1"/>
</dbReference>
<dbReference type="GO" id="GO:0005524">
    <property type="term" value="F:ATP binding"/>
    <property type="evidence" value="ECO:0007669"/>
    <property type="project" value="UniProtKB-KW"/>
</dbReference>
<name>A0A3A8AE59_9HYPH</name>
<dbReference type="InterPro" id="IPR006001">
    <property type="entry name" value="Therm_gnt_kin"/>
</dbReference>
<comment type="pathway">
    <text evidence="1">Carbohydrate acid metabolism.</text>
</comment>
<dbReference type="GO" id="GO:0046316">
    <property type="term" value="F:gluconokinase activity"/>
    <property type="evidence" value="ECO:0007669"/>
    <property type="project" value="UniProtKB-EC"/>
</dbReference>
<gene>
    <name evidence="10" type="ORF">DEM25_015380</name>
</gene>
<keyword evidence="11" id="KW-1185">Reference proteome</keyword>
<protein>
    <recommendedName>
        <fullName evidence="3 9">Gluconokinase</fullName>
        <ecNumber evidence="3 9">2.7.1.12</ecNumber>
    </recommendedName>
</protein>
<evidence type="ECO:0000256" key="7">
    <source>
        <dbReference type="ARBA" id="ARBA00022840"/>
    </source>
</evidence>
<dbReference type="PANTHER" id="PTHR43442">
    <property type="entry name" value="GLUCONOKINASE-RELATED"/>
    <property type="match status" value="1"/>
</dbReference>
<dbReference type="EMBL" id="QFWV02000008">
    <property type="protein sequence ID" value="RKF05940.1"/>
    <property type="molecule type" value="Genomic_DNA"/>
</dbReference>
<reference evidence="10 11" key="1">
    <citation type="journal article" date="2018" name="Int. J. Syst. Bacteriol.">
        <title>Oceaniradius stylonemae gen. nov., sp. nov., isolated from a red alga, Stylonema cornu-cervi.</title>
        <authorList>
            <person name="Jeong S."/>
        </authorList>
    </citation>
    <scope>NUCLEOTIDE SEQUENCE [LARGE SCALE GENOMIC DNA]</scope>
    <source>
        <strain evidence="10 11">StC1</strain>
    </source>
</reference>
<sequence length="200" mass="21383">MAWRISILQVATTNLVAVVMGPCGVGKSAVAAEAARRMGGGFVEADDHHTAHAKARMAAGDALTDDARMPWLDRVGEAARQAERPTIVACSALKRQYRDRLRHVLGSVLFVHLTAPRQVIAERLAARRGHFAGAELLDSQLATLEPLGPDEAGITLDVRAPLASVCETVLDFMAAQAVANFKQDDGGATSNVIRQHMQGR</sequence>
<evidence type="ECO:0000256" key="8">
    <source>
        <dbReference type="ARBA" id="ARBA00048090"/>
    </source>
</evidence>
<evidence type="ECO:0000256" key="3">
    <source>
        <dbReference type="ARBA" id="ARBA00012054"/>
    </source>
</evidence>
<keyword evidence="4 9" id="KW-0808">Transferase</keyword>
<dbReference type="InterPro" id="IPR027417">
    <property type="entry name" value="P-loop_NTPase"/>
</dbReference>
<evidence type="ECO:0000313" key="10">
    <source>
        <dbReference type="EMBL" id="RKF05940.1"/>
    </source>
</evidence>
<dbReference type="EC" id="2.7.1.12" evidence="3 9"/>
<evidence type="ECO:0000256" key="1">
    <source>
        <dbReference type="ARBA" id="ARBA00004761"/>
    </source>
</evidence>
<dbReference type="NCBIfam" id="TIGR01313">
    <property type="entry name" value="therm_gnt_kin"/>
    <property type="match status" value="1"/>
</dbReference>
<proteinExistence type="inferred from homology"/>
<keyword evidence="7 9" id="KW-0067">ATP-binding</keyword>
<dbReference type="OrthoDB" id="9795716at2"/>
<dbReference type="Proteomes" id="UP000246132">
    <property type="component" value="Unassembled WGS sequence"/>
</dbReference>
<accession>A0A3A8AE59</accession>
<evidence type="ECO:0000256" key="4">
    <source>
        <dbReference type="ARBA" id="ARBA00022679"/>
    </source>
</evidence>
<evidence type="ECO:0000256" key="6">
    <source>
        <dbReference type="ARBA" id="ARBA00022777"/>
    </source>
</evidence>
<dbReference type="SUPFAM" id="SSF52540">
    <property type="entry name" value="P-loop containing nucleoside triphosphate hydrolases"/>
    <property type="match status" value="1"/>
</dbReference>
<dbReference type="Gene3D" id="3.40.50.300">
    <property type="entry name" value="P-loop containing nucleotide triphosphate hydrolases"/>
    <property type="match status" value="1"/>
</dbReference>
<evidence type="ECO:0000256" key="5">
    <source>
        <dbReference type="ARBA" id="ARBA00022741"/>
    </source>
</evidence>
<evidence type="ECO:0000256" key="2">
    <source>
        <dbReference type="ARBA" id="ARBA00008420"/>
    </source>
</evidence>
<dbReference type="GO" id="GO:0005737">
    <property type="term" value="C:cytoplasm"/>
    <property type="evidence" value="ECO:0007669"/>
    <property type="project" value="TreeGrafter"/>
</dbReference>
<comment type="similarity">
    <text evidence="2 9">Belongs to the gluconokinase GntK/GntV family.</text>
</comment>
<dbReference type="AlphaFoldDB" id="A0A3A8AE59"/>